<proteinExistence type="predicted"/>
<dbReference type="Proteomes" id="UP000825483">
    <property type="component" value="Unassembled WGS sequence"/>
</dbReference>
<organism evidence="1 2">
    <name type="scientific">Prevotella lacticifex</name>
    <dbReference type="NCBI Taxonomy" id="2854755"/>
    <lineage>
        <taxon>Bacteria</taxon>
        <taxon>Pseudomonadati</taxon>
        <taxon>Bacteroidota</taxon>
        <taxon>Bacteroidia</taxon>
        <taxon>Bacteroidales</taxon>
        <taxon>Prevotellaceae</taxon>
        <taxon>Prevotella</taxon>
    </lineage>
</organism>
<comment type="caution">
    <text evidence="1">The sequence shown here is derived from an EMBL/GenBank/DDBJ whole genome shotgun (WGS) entry which is preliminary data.</text>
</comment>
<dbReference type="EMBL" id="BPUB01000001">
    <property type="protein sequence ID" value="GJG57443.1"/>
    <property type="molecule type" value="Genomic_DNA"/>
</dbReference>
<accession>A0A9R1C7H7</accession>
<evidence type="ECO:0000313" key="1">
    <source>
        <dbReference type="EMBL" id="GJG57443.1"/>
    </source>
</evidence>
<name>A0A9R1C7H7_9BACT</name>
<dbReference type="GeneID" id="72468346"/>
<keyword evidence="2" id="KW-1185">Reference proteome</keyword>
<sequence length="590" mass="69060">MADQNFKEFTIEKIGPFRKGIAVAEGYVPRTFSDATFEAEPWSDAAKAYALITEDNKIITITPLNPIQRTIYGDYICKYPYVVHHAHRDYNTISCIFRFFSESGKLLDKEELAKYGNPIVYNDSYLSDYILDGNTKNWEHLVVVPKGEGVLYNEYNRTLYDFNTMKSLFTLPDGVQLDGNFKNGKCKINVIKDNRDCILEIKRNQIVRLLDVHDKEALQICIRIDEENGDVESIKKLSELLPKDENMNMKVIAAALDSNFSYIFRYFSESWNNNKTFCDFYFNYISDRVITEENFQEGFSVKGEEVKIIRLLAEYTFRHPSYKAKYCLHFARNEKDKLRTEFGTNCHIFDRFFILTYCKSIITGGLEQFSDVTRMDLSENHRMFRIFNYKGEELSNGYYDSLIVNPRYPNQLFRLPLHCNKFLFKRGNDSGLLIVTNILKEYLFPSNFEDVYFYNDNLIVLINNKGSKKVIKCDLSKLQDGTDFQDFFAESANQAQDSPDNCTETEMPEDADVPEEFQDIQYLGEIHDDVDEHDFELESFHGYIDYGRKTTDYFLFKYRPFGNIYLNGETDYNMSADLDFIQSRVLSFLE</sequence>
<dbReference type="RefSeq" id="WP_223927758.1">
    <property type="nucleotide sequence ID" value="NZ_BPTU01000003.1"/>
</dbReference>
<dbReference type="AlphaFoldDB" id="A0A9R1C7H7"/>
<reference evidence="1" key="1">
    <citation type="journal article" date="2022" name="Int. J. Syst. Evol. Microbiol.">
        <title>Prevotella lacticifex sp. nov., isolated from the rumen of cows.</title>
        <authorList>
            <person name="Shinkai T."/>
            <person name="Ikeyama N."/>
            <person name="Kumagai M."/>
            <person name="Ohmori H."/>
            <person name="Sakamoto M."/>
            <person name="Ohkuma M."/>
            <person name="Mitsumori M."/>
        </authorList>
    </citation>
    <scope>NUCLEOTIDE SEQUENCE</scope>
    <source>
        <strain evidence="1">R5076</strain>
    </source>
</reference>
<evidence type="ECO:0000313" key="2">
    <source>
        <dbReference type="Proteomes" id="UP000825483"/>
    </source>
</evidence>
<protein>
    <submittedName>
        <fullName evidence="1">Uncharacterized protein</fullName>
    </submittedName>
</protein>
<gene>
    <name evidence="1" type="ORF">PRLR5076_02940</name>
</gene>